<evidence type="ECO:0000313" key="5">
    <source>
        <dbReference type="Proteomes" id="UP000033695"/>
    </source>
</evidence>
<evidence type="ECO:0000313" key="4">
    <source>
        <dbReference type="EMBL" id="KJY48252.1"/>
    </source>
</evidence>
<evidence type="ECO:0000259" key="3">
    <source>
        <dbReference type="Pfam" id="PF00534"/>
    </source>
</evidence>
<dbReference type="HOGENOM" id="CLU_009583_21_0_9"/>
<dbReference type="STRING" id="1218508.JG29_13020"/>
<dbReference type="OrthoDB" id="570545at2"/>
<keyword evidence="1" id="KW-0328">Glycosyltransferase</keyword>
<gene>
    <name evidence="4" type="ORF">JG29_13020</name>
</gene>
<name>A0A0F4KNK1_9LACO</name>
<dbReference type="Proteomes" id="UP000033695">
    <property type="component" value="Unassembled WGS sequence"/>
</dbReference>
<dbReference type="SUPFAM" id="SSF53756">
    <property type="entry name" value="UDP-Glycosyltransferase/glycogen phosphorylase"/>
    <property type="match status" value="1"/>
</dbReference>
<comment type="caution">
    <text evidence="4">The sequence shown here is derived from an EMBL/GenBank/DDBJ whole genome shotgun (WGS) entry which is preliminary data.</text>
</comment>
<evidence type="ECO:0000256" key="2">
    <source>
        <dbReference type="ARBA" id="ARBA00022679"/>
    </source>
</evidence>
<proteinExistence type="predicted"/>
<dbReference type="Pfam" id="PF00534">
    <property type="entry name" value="Glycos_transf_1"/>
    <property type="match status" value="1"/>
</dbReference>
<feature type="domain" description="Glycosyl transferase family 1" evidence="3">
    <location>
        <begin position="312"/>
        <end position="478"/>
    </location>
</feature>
<keyword evidence="5" id="KW-1185">Reference proteome</keyword>
<dbReference type="PATRIC" id="fig|1218508.4.peg.1291"/>
<dbReference type="EMBL" id="JXBZ01000009">
    <property type="protein sequence ID" value="KJY48252.1"/>
    <property type="molecule type" value="Genomic_DNA"/>
</dbReference>
<dbReference type="Gene3D" id="3.40.50.2000">
    <property type="entry name" value="Glycogen Phosphorylase B"/>
    <property type="match status" value="3"/>
</dbReference>
<dbReference type="RefSeq" id="WP_045923139.1">
    <property type="nucleotide sequence ID" value="NZ_JBHTHW010000005.1"/>
</dbReference>
<dbReference type="InterPro" id="IPR001296">
    <property type="entry name" value="Glyco_trans_1"/>
</dbReference>
<dbReference type="PANTHER" id="PTHR12526:SF629">
    <property type="entry name" value="TEICHURONIC ACID BIOSYNTHESIS GLYCOSYLTRANSFERASE TUAH-RELATED"/>
    <property type="match status" value="1"/>
</dbReference>
<sequence>MNFFVNVDLSNPSSGIEHSEIKRLRLFQKYHQPAKIVTTFYRNNWTAGPGKFGVDVQDVINIFDYLGENENDFYQKNTIIEYCQKNHYLQTRFLGKEKDELGYLVTTSDGRQALVRASADTKQVLSVAFAPLGSKTPNYGEAYDTRGFLSAKYYYDQKGHVKKQEVINTQGKTFCTQVFKDEKHVALYKLNFRGHKYNFQDLRNFQAFFFDHLNQDYGENNLFISDRYECNEALCRMQTAARKGVYIHNQFGSDPRGNPLTGGLNYNYSFALEHADLFDFLICPSRTEKSEINQRFHLGDKVRAIPGGFAQTEIPQVPLTHRDRYRIMMVARISSEKQLSQAIQILQLVRKTLPQAHLDIFGGITEIKEYDRIKGLIAVNNLRHAVKLCGVKSDLNAEYDRAALLLLTSISEGFPLTFLEAVSHGVPLVAYDCRYGPRDIIQDGSNGYLIQQDAPEEAAQKIIKIMSDSSLQENLCQGSYQTAVQFDAQHIWQLWQNII</sequence>
<keyword evidence="2" id="KW-0808">Transferase</keyword>
<reference evidence="4 5" key="1">
    <citation type="submission" date="2014-12" db="EMBL/GenBank/DDBJ databases">
        <title>Comparative genomics of the lactic acid bacteria isolated from the honey bee gut.</title>
        <authorList>
            <person name="Ellegaard K.M."/>
            <person name="Tamarit D."/>
            <person name="Javelind E."/>
            <person name="Olofsson T."/>
            <person name="Andersson S.G."/>
            <person name="Vasquez A."/>
        </authorList>
    </citation>
    <scope>NUCLEOTIDE SEQUENCE [LARGE SCALE GENOMIC DNA]</scope>
    <source>
        <strain evidence="4 5">Hon2</strain>
    </source>
</reference>
<evidence type="ECO:0000256" key="1">
    <source>
        <dbReference type="ARBA" id="ARBA00022676"/>
    </source>
</evidence>
<accession>A0A0F4KNK1</accession>
<protein>
    <recommendedName>
        <fullName evidence="3">Glycosyl transferase family 1 domain-containing protein</fullName>
    </recommendedName>
</protein>
<dbReference type="AlphaFoldDB" id="A0A0F4KNK1"/>
<dbReference type="PANTHER" id="PTHR12526">
    <property type="entry name" value="GLYCOSYLTRANSFERASE"/>
    <property type="match status" value="1"/>
</dbReference>
<dbReference type="GO" id="GO:0016757">
    <property type="term" value="F:glycosyltransferase activity"/>
    <property type="evidence" value="ECO:0007669"/>
    <property type="project" value="UniProtKB-KW"/>
</dbReference>
<organism evidence="4 5">
    <name type="scientific">Bombilactobacillus mellis</name>
    <dbReference type="NCBI Taxonomy" id="1218508"/>
    <lineage>
        <taxon>Bacteria</taxon>
        <taxon>Bacillati</taxon>
        <taxon>Bacillota</taxon>
        <taxon>Bacilli</taxon>
        <taxon>Lactobacillales</taxon>
        <taxon>Lactobacillaceae</taxon>
        <taxon>Bombilactobacillus</taxon>
    </lineage>
</organism>